<dbReference type="GO" id="GO:0005524">
    <property type="term" value="F:ATP binding"/>
    <property type="evidence" value="ECO:0007669"/>
    <property type="project" value="UniProtKB-KW"/>
</dbReference>
<comment type="caution">
    <text evidence="16">The sequence shown here is derived from an EMBL/GenBank/DDBJ whole genome shotgun (WGS) entry which is preliminary data.</text>
</comment>
<keyword evidence="3" id="KW-0812">Transmembrane</keyword>
<dbReference type="InterPro" id="IPR027417">
    <property type="entry name" value="P-loop_NTPase"/>
</dbReference>
<dbReference type="SMART" id="SM01024">
    <property type="entry name" value="BCS1_N"/>
    <property type="match status" value="1"/>
</dbReference>
<name>A0A286UTL5_9AGAM</name>
<comment type="similarity">
    <text evidence="2">Belongs to the AAA ATPase family. BCS1 subfamily.</text>
</comment>
<gene>
    <name evidence="16" type="ORF">PNOK_0002300</name>
</gene>
<dbReference type="Pfam" id="PF08740">
    <property type="entry name" value="BCS1_N"/>
    <property type="match status" value="1"/>
</dbReference>
<evidence type="ECO:0000256" key="13">
    <source>
        <dbReference type="SAM" id="MobiDB-lite"/>
    </source>
</evidence>
<dbReference type="InterPro" id="IPR050747">
    <property type="entry name" value="Mitochondrial_chaperone_BCS1"/>
</dbReference>
<dbReference type="InterPro" id="IPR003960">
    <property type="entry name" value="ATPase_AAA_CS"/>
</dbReference>
<evidence type="ECO:0000256" key="7">
    <source>
        <dbReference type="ARBA" id="ARBA00022840"/>
    </source>
</evidence>
<proteinExistence type="inferred from homology"/>
<evidence type="ECO:0000256" key="9">
    <source>
        <dbReference type="ARBA" id="ARBA00023128"/>
    </source>
</evidence>
<feature type="domain" description="AAA+ ATPase" evidence="14">
    <location>
        <begin position="251"/>
        <end position="391"/>
    </location>
</feature>
<dbReference type="InterPro" id="IPR003959">
    <property type="entry name" value="ATPase_AAA_core"/>
</dbReference>
<accession>A0A286UTL5</accession>
<dbReference type="PANTHER" id="PTHR23070">
    <property type="entry name" value="BCS1 AAA-TYPE ATPASE"/>
    <property type="match status" value="1"/>
</dbReference>
<keyword evidence="4 12" id="KW-0547">Nucleotide-binding</keyword>
<evidence type="ECO:0000256" key="11">
    <source>
        <dbReference type="ARBA" id="ARBA00048778"/>
    </source>
</evidence>
<evidence type="ECO:0000256" key="5">
    <source>
        <dbReference type="ARBA" id="ARBA00022792"/>
    </source>
</evidence>
<evidence type="ECO:0000256" key="2">
    <source>
        <dbReference type="ARBA" id="ARBA00007448"/>
    </source>
</evidence>
<dbReference type="PROSITE" id="PS00674">
    <property type="entry name" value="AAA"/>
    <property type="match status" value="1"/>
</dbReference>
<reference evidence="16 17" key="1">
    <citation type="journal article" date="2017" name="Mol. Ecol.">
        <title>Comparative and population genomic landscape of Phellinus noxius: A hypervariable fungus causing root rot in trees.</title>
        <authorList>
            <person name="Chung C.L."/>
            <person name="Lee T.J."/>
            <person name="Akiba M."/>
            <person name="Lee H.H."/>
            <person name="Kuo T.H."/>
            <person name="Liu D."/>
            <person name="Ke H.M."/>
            <person name="Yokoi T."/>
            <person name="Roa M.B."/>
            <person name="Lu M.J."/>
            <person name="Chang Y.Y."/>
            <person name="Ann P.J."/>
            <person name="Tsai J.N."/>
            <person name="Chen C.Y."/>
            <person name="Tzean S.S."/>
            <person name="Ota Y."/>
            <person name="Hattori T."/>
            <person name="Sahashi N."/>
            <person name="Liou R.F."/>
            <person name="Kikuchi T."/>
            <person name="Tsai I.J."/>
        </authorList>
    </citation>
    <scope>NUCLEOTIDE SEQUENCE [LARGE SCALE GENOMIC DNA]</scope>
    <source>
        <strain evidence="16 17">FFPRI411160</strain>
    </source>
</reference>
<feature type="region of interest" description="Disordered" evidence="13">
    <location>
        <begin position="585"/>
        <end position="612"/>
    </location>
</feature>
<organism evidence="16 17">
    <name type="scientific">Pyrrhoderma noxium</name>
    <dbReference type="NCBI Taxonomy" id="2282107"/>
    <lineage>
        <taxon>Eukaryota</taxon>
        <taxon>Fungi</taxon>
        <taxon>Dikarya</taxon>
        <taxon>Basidiomycota</taxon>
        <taxon>Agaricomycotina</taxon>
        <taxon>Agaricomycetes</taxon>
        <taxon>Hymenochaetales</taxon>
        <taxon>Hymenochaetaceae</taxon>
        <taxon>Pyrrhoderma</taxon>
    </lineage>
</organism>
<feature type="compositionally biased region" description="Low complexity" evidence="13">
    <location>
        <begin position="429"/>
        <end position="440"/>
    </location>
</feature>
<evidence type="ECO:0000259" key="15">
    <source>
        <dbReference type="SMART" id="SM01024"/>
    </source>
</evidence>
<feature type="compositionally biased region" description="Polar residues" evidence="13">
    <location>
        <begin position="494"/>
        <end position="504"/>
    </location>
</feature>
<keyword evidence="8" id="KW-1133">Transmembrane helix</keyword>
<evidence type="ECO:0000256" key="8">
    <source>
        <dbReference type="ARBA" id="ARBA00022989"/>
    </source>
</evidence>
<feature type="region of interest" description="Disordered" evidence="13">
    <location>
        <begin position="456"/>
        <end position="505"/>
    </location>
</feature>
<dbReference type="InterPro" id="IPR014851">
    <property type="entry name" value="BCS1_N"/>
</dbReference>
<evidence type="ECO:0000256" key="12">
    <source>
        <dbReference type="RuleBase" id="RU003651"/>
    </source>
</evidence>
<keyword evidence="7 12" id="KW-0067">ATP-binding</keyword>
<dbReference type="Pfam" id="PF25426">
    <property type="entry name" value="AAA_lid_BCS1"/>
    <property type="match status" value="1"/>
</dbReference>
<feature type="domain" description="BCS1 N-terminal" evidence="15">
    <location>
        <begin position="34"/>
        <end position="220"/>
    </location>
</feature>
<evidence type="ECO:0000313" key="17">
    <source>
        <dbReference type="Proteomes" id="UP000217199"/>
    </source>
</evidence>
<keyword evidence="6 16" id="KW-0378">Hydrolase</keyword>
<comment type="catalytic activity">
    <reaction evidence="11">
        <text>ATP + H2O = ADP + phosphate + H(+)</text>
        <dbReference type="Rhea" id="RHEA:13065"/>
        <dbReference type="ChEBI" id="CHEBI:15377"/>
        <dbReference type="ChEBI" id="CHEBI:15378"/>
        <dbReference type="ChEBI" id="CHEBI:30616"/>
        <dbReference type="ChEBI" id="CHEBI:43474"/>
        <dbReference type="ChEBI" id="CHEBI:456216"/>
    </reaction>
    <physiologicalReaction direction="left-to-right" evidence="11">
        <dbReference type="Rhea" id="RHEA:13066"/>
    </physiologicalReaction>
</comment>
<feature type="compositionally biased region" description="Basic and acidic residues" evidence="13">
    <location>
        <begin position="585"/>
        <end position="595"/>
    </location>
</feature>
<dbReference type="InterPro" id="IPR057495">
    <property type="entry name" value="AAA_lid_BCS1"/>
</dbReference>
<keyword evidence="5" id="KW-0999">Mitochondrion inner membrane</keyword>
<dbReference type="GO" id="GO:0005743">
    <property type="term" value="C:mitochondrial inner membrane"/>
    <property type="evidence" value="ECO:0007669"/>
    <property type="project" value="UniProtKB-SubCell"/>
</dbReference>
<dbReference type="Proteomes" id="UP000217199">
    <property type="component" value="Unassembled WGS sequence"/>
</dbReference>
<keyword evidence="10" id="KW-0472">Membrane</keyword>
<evidence type="ECO:0000256" key="10">
    <source>
        <dbReference type="ARBA" id="ARBA00023136"/>
    </source>
</evidence>
<dbReference type="SUPFAM" id="SSF52540">
    <property type="entry name" value="P-loop containing nucleoside triphosphate hydrolases"/>
    <property type="match status" value="1"/>
</dbReference>
<evidence type="ECO:0000256" key="6">
    <source>
        <dbReference type="ARBA" id="ARBA00022801"/>
    </source>
</evidence>
<comment type="subcellular location">
    <subcellularLocation>
        <location evidence="1">Mitochondrion inner membrane</location>
        <topology evidence="1">Single-pass membrane protein</topology>
    </subcellularLocation>
</comment>
<dbReference type="InterPro" id="IPR003593">
    <property type="entry name" value="AAA+_ATPase"/>
</dbReference>
<keyword evidence="9" id="KW-0496">Mitochondrion</keyword>
<dbReference type="EMBL" id="NBII01000001">
    <property type="protein sequence ID" value="PAV22956.1"/>
    <property type="molecule type" value="Genomic_DNA"/>
</dbReference>
<sequence length="612" mass="68553">MSSSIANDELQTGITSYLGSFSAYPIIYDGIVFFIVGGCIEVIRRGVTTIIALAQDHFIDKLRVNVGFDDKEEPFTWMIFWLSKQPAWNKTRNIRVSTFRHGQSGLADQIPGENEDNRCAVTRLINYVPAYDVSTWLLFRGTLMKVVLSQTPGDMWNRKGDERLSITMLTRSRSKINELLLEAKMTFKKESEGRINIFIPDTNLEWTLSGSRPKRPLSSVVLNKKTKRWIVEDALDFLKSEKWYADRGIPWRRGYLFHGKPGTGKTSLIHALAGELKLDIYMISLAKKNMDDTTLHSLISRLPPRSCALIEDIDAAFFHGVTREIGMDPESDFQNGQTGGVTLSGLLGAIDGVAAQEGRLLFATTNKYSALDSALIRPGRLDVHIKFDNSGRQEIEELFKYFFSPDLRLEDASSVRECNDGEVGQCLTASATSTESPPSEQKSSATWSDMHLKSHVDSSSHVTRDPIPTTCTSSATEIGLDPSSLSRRRVPKESGTSHTLSGSQVGEEYLDLYPVNSSNGNIETEDKNTEHHARKIYIASLAKIFANKLPEGVFSMADIQGLLMLYKRDPEQVIEVAEEWVKEERKKREDRELEARGGSPDIIDIPNSEKKL</sequence>
<evidence type="ECO:0000259" key="14">
    <source>
        <dbReference type="SMART" id="SM00382"/>
    </source>
</evidence>
<feature type="region of interest" description="Disordered" evidence="13">
    <location>
        <begin position="429"/>
        <end position="448"/>
    </location>
</feature>
<protein>
    <submittedName>
        <fullName evidence="16">P-loop containing nucleoside triphosphate hydrolase</fullName>
    </submittedName>
</protein>
<evidence type="ECO:0000256" key="3">
    <source>
        <dbReference type="ARBA" id="ARBA00022692"/>
    </source>
</evidence>
<dbReference type="CDD" id="cd19510">
    <property type="entry name" value="RecA-like_BCS1"/>
    <property type="match status" value="1"/>
</dbReference>
<keyword evidence="17" id="KW-1185">Reference proteome</keyword>
<evidence type="ECO:0000313" key="16">
    <source>
        <dbReference type="EMBL" id="PAV22956.1"/>
    </source>
</evidence>
<dbReference type="Pfam" id="PF00004">
    <property type="entry name" value="AAA"/>
    <property type="match status" value="1"/>
</dbReference>
<evidence type="ECO:0000256" key="1">
    <source>
        <dbReference type="ARBA" id="ARBA00004434"/>
    </source>
</evidence>
<dbReference type="AlphaFoldDB" id="A0A286UTL5"/>
<dbReference type="InParanoid" id="A0A286UTL5"/>
<dbReference type="GO" id="GO:0016887">
    <property type="term" value="F:ATP hydrolysis activity"/>
    <property type="evidence" value="ECO:0007669"/>
    <property type="project" value="InterPro"/>
</dbReference>
<evidence type="ECO:0000256" key="4">
    <source>
        <dbReference type="ARBA" id="ARBA00022741"/>
    </source>
</evidence>
<dbReference type="OrthoDB" id="10251412at2759"/>
<dbReference type="Gene3D" id="3.40.50.300">
    <property type="entry name" value="P-loop containing nucleotide triphosphate hydrolases"/>
    <property type="match status" value="1"/>
</dbReference>
<dbReference type="STRING" id="2282107.A0A286UTL5"/>
<dbReference type="SMART" id="SM00382">
    <property type="entry name" value="AAA"/>
    <property type="match status" value="1"/>
</dbReference>